<accession>A0A1E7F819</accession>
<evidence type="ECO:0000313" key="2">
    <source>
        <dbReference type="EMBL" id="OEU14279.1"/>
    </source>
</evidence>
<name>A0A1E7F819_9STRA</name>
<dbReference type="AlphaFoldDB" id="A0A1E7F819"/>
<keyword evidence="3" id="KW-1185">Reference proteome</keyword>
<dbReference type="Proteomes" id="UP000095751">
    <property type="component" value="Unassembled WGS sequence"/>
</dbReference>
<feature type="compositionally biased region" description="Basic and acidic residues" evidence="1">
    <location>
        <begin position="130"/>
        <end position="148"/>
    </location>
</feature>
<evidence type="ECO:0000313" key="3">
    <source>
        <dbReference type="Proteomes" id="UP000095751"/>
    </source>
</evidence>
<reference evidence="2 3" key="1">
    <citation type="submission" date="2016-09" db="EMBL/GenBank/DDBJ databases">
        <title>Extensive genetic diversity and differential bi-allelic expression allows diatom success in the polar Southern Ocean.</title>
        <authorList>
            <consortium name="DOE Joint Genome Institute"/>
            <person name="Mock T."/>
            <person name="Otillar R.P."/>
            <person name="Strauss J."/>
            <person name="Dupont C."/>
            <person name="Frickenhaus S."/>
            <person name="Maumus F."/>
            <person name="Mcmullan M."/>
            <person name="Sanges R."/>
            <person name="Schmutz J."/>
            <person name="Toseland A."/>
            <person name="Valas R."/>
            <person name="Veluchamy A."/>
            <person name="Ward B.J."/>
            <person name="Allen A."/>
            <person name="Barry K."/>
            <person name="Falciatore A."/>
            <person name="Ferrante M."/>
            <person name="Fortunato A.E."/>
            <person name="Gloeckner G."/>
            <person name="Gruber A."/>
            <person name="Hipkin R."/>
            <person name="Janech M."/>
            <person name="Kroth P."/>
            <person name="Leese F."/>
            <person name="Lindquist E."/>
            <person name="Lyon B.R."/>
            <person name="Martin J."/>
            <person name="Mayer C."/>
            <person name="Parker M."/>
            <person name="Quesneville H."/>
            <person name="Raymond J."/>
            <person name="Uhlig C."/>
            <person name="Valentin K.U."/>
            <person name="Worden A.Z."/>
            <person name="Armbrust E.V."/>
            <person name="Bowler C."/>
            <person name="Green B."/>
            <person name="Moulton V."/>
            <person name="Van Oosterhout C."/>
            <person name="Grigoriev I."/>
        </authorList>
    </citation>
    <scope>NUCLEOTIDE SEQUENCE [LARGE SCALE GENOMIC DNA]</scope>
    <source>
        <strain evidence="2 3">CCMP1102</strain>
    </source>
</reference>
<sequence length="148" mass="16887">MWQKGGGIFCHGVEGEEEEEEADKLLVDSDDDEEEVGSNDGQEDDEGYTASKRAYLNRIDNFKAASDDDNDDDDNKNENDEGEEEKDEGCYRREGRALNRIEVVAKLRKDIEEAQSMRHLARTAVVEAQEDTRNKVSKKFRDGSWYDG</sequence>
<dbReference type="EMBL" id="KV784360">
    <property type="protein sequence ID" value="OEU14279.1"/>
    <property type="molecule type" value="Genomic_DNA"/>
</dbReference>
<organism evidence="2 3">
    <name type="scientific">Fragilariopsis cylindrus CCMP1102</name>
    <dbReference type="NCBI Taxonomy" id="635003"/>
    <lineage>
        <taxon>Eukaryota</taxon>
        <taxon>Sar</taxon>
        <taxon>Stramenopiles</taxon>
        <taxon>Ochrophyta</taxon>
        <taxon>Bacillariophyta</taxon>
        <taxon>Bacillariophyceae</taxon>
        <taxon>Bacillariophycidae</taxon>
        <taxon>Bacillariales</taxon>
        <taxon>Bacillariaceae</taxon>
        <taxon>Fragilariopsis</taxon>
    </lineage>
</organism>
<feature type="compositionally biased region" description="Acidic residues" evidence="1">
    <location>
        <begin position="15"/>
        <end position="47"/>
    </location>
</feature>
<protein>
    <submittedName>
        <fullName evidence="2">Uncharacterized protein</fullName>
    </submittedName>
</protein>
<feature type="region of interest" description="Disordered" evidence="1">
    <location>
        <begin position="1"/>
        <end position="91"/>
    </location>
</feature>
<feature type="compositionally biased region" description="Acidic residues" evidence="1">
    <location>
        <begin position="67"/>
        <end position="87"/>
    </location>
</feature>
<gene>
    <name evidence="2" type="ORF">FRACYDRAFT_240814</name>
</gene>
<evidence type="ECO:0000256" key="1">
    <source>
        <dbReference type="SAM" id="MobiDB-lite"/>
    </source>
</evidence>
<dbReference type="KEGG" id="fcy:FRACYDRAFT_240814"/>
<proteinExistence type="predicted"/>
<dbReference type="InParanoid" id="A0A1E7F819"/>
<feature type="region of interest" description="Disordered" evidence="1">
    <location>
        <begin position="129"/>
        <end position="148"/>
    </location>
</feature>